<sequence>MAVPASVIVTSCRCVGASACVSSGLVFCATFAVKSPFVARELSPEHIDGVFGVVDECLRREARYATAAVEAETRRLGDTARCHPVPAFLYARAEGGARRARALIADAGGRLKRMSESEGKWRDITDATVAALAWLRLTATVINLAVAVLTTMTDTASTSSSSKPDATLFVVWIAATFMYSTPVFVQYASGMASVAACFTCFVALCGFALMQANKVHLWTSTDVAGSNTARQRRRAGKDAITRGLR</sequence>
<keyword evidence="1" id="KW-1133">Transmembrane helix</keyword>
<feature type="transmembrane region" description="Helical" evidence="1">
    <location>
        <begin position="166"/>
        <end position="185"/>
    </location>
</feature>
<evidence type="ECO:0000313" key="3">
    <source>
        <dbReference type="Proteomes" id="UP000006038"/>
    </source>
</evidence>
<dbReference type="AlphaFoldDB" id="J3LZK9"/>
<name>J3LZK9_ORYBR</name>
<keyword evidence="3" id="KW-1185">Reference proteome</keyword>
<dbReference type="Gramene" id="OB04G25840.1">
    <property type="protein sequence ID" value="OB04G25840.1"/>
    <property type="gene ID" value="OB04G25840"/>
</dbReference>
<dbReference type="Proteomes" id="UP000006038">
    <property type="component" value="Chromosome 4"/>
</dbReference>
<organism evidence="2">
    <name type="scientific">Oryza brachyantha</name>
    <name type="common">malo sina</name>
    <dbReference type="NCBI Taxonomy" id="4533"/>
    <lineage>
        <taxon>Eukaryota</taxon>
        <taxon>Viridiplantae</taxon>
        <taxon>Streptophyta</taxon>
        <taxon>Embryophyta</taxon>
        <taxon>Tracheophyta</taxon>
        <taxon>Spermatophyta</taxon>
        <taxon>Magnoliopsida</taxon>
        <taxon>Liliopsida</taxon>
        <taxon>Poales</taxon>
        <taxon>Poaceae</taxon>
        <taxon>BOP clade</taxon>
        <taxon>Oryzoideae</taxon>
        <taxon>Oryzeae</taxon>
        <taxon>Oryzinae</taxon>
        <taxon>Oryza</taxon>
    </lineage>
</organism>
<evidence type="ECO:0000256" key="1">
    <source>
        <dbReference type="SAM" id="Phobius"/>
    </source>
</evidence>
<dbReference type="eggNOG" id="ENOG502R3CQ">
    <property type="taxonomic scope" value="Eukaryota"/>
</dbReference>
<accession>J3LZK9</accession>
<feature type="transmembrane region" description="Helical" evidence="1">
    <location>
        <begin position="191"/>
        <end position="210"/>
    </location>
</feature>
<dbReference type="EnsemblPlants" id="OB04G25840.1">
    <property type="protein sequence ID" value="OB04G25840.1"/>
    <property type="gene ID" value="OB04G25840"/>
</dbReference>
<reference evidence="2" key="1">
    <citation type="journal article" date="2013" name="Nat. Commun.">
        <title>Whole-genome sequencing of Oryza brachyantha reveals mechanisms underlying Oryza genome evolution.</title>
        <authorList>
            <person name="Chen J."/>
            <person name="Huang Q."/>
            <person name="Gao D."/>
            <person name="Wang J."/>
            <person name="Lang Y."/>
            <person name="Liu T."/>
            <person name="Li B."/>
            <person name="Bai Z."/>
            <person name="Luis Goicoechea J."/>
            <person name="Liang C."/>
            <person name="Chen C."/>
            <person name="Zhang W."/>
            <person name="Sun S."/>
            <person name="Liao Y."/>
            <person name="Zhang X."/>
            <person name="Yang L."/>
            <person name="Song C."/>
            <person name="Wang M."/>
            <person name="Shi J."/>
            <person name="Liu G."/>
            <person name="Liu J."/>
            <person name="Zhou H."/>
            <person name="Zhou W."/>
            <person name="Yu Q."/>
            <person name="An N."/>
            <person name="Chen Y."/>
            <person name="Cai Q."/>
            <person name="Wang B."/>
            <person name="Liu B."/>
            <person name="Min J."/>
            <person name="Huang Y."/>
            <person name="Wu H."/>
            <person name="Li Z."/>
            <person name="Zhang Y."/>
            <person name="Yin Y."/>
            <person name="Song W."/>
            <person name="Jiang J."/>
            <person name="Jackson S.A."/>
            <person name="Wing R.A."/>
            <person name="Wang J."/>
            <person name="Chen M."/>
        </authorList>
    </citation>
    <scope>NUCLEOTIDE SEQUENCE [LARGE SCALE GENOMIC DNA]</scope>
    <source>
        <strain evidence="2">cv. IRGC 101232</strain>
    </source>
</reference>
<dbReference type="HOGENOM" id="CLU_1135020_0_0_1"/>
<proteinExistence type="predicted"/>
<dbReference type="STRING" id="4533.J3LZK9"/>
<keyword evidence="1" id="KW-0812">Transmembrane</keyword>
<reference evidence="2" key="2">
    <citation type="submission" date="2013-04" db="UniProtKB">
        <authorList>
            <consortium name="EnsemblPlants"/>
        </authorList>
    </citation>
    <scope>IDENTIFICATION</scope>
</reference>
<protein>
    <submittedName>
        <fullName evidence="2">Uncharacterized protein</fullName>
    </submittedName>
</protein>
<keyword evidence="1" id="KW-0472">Membrane</keyword>
<evidence type="ECO:0000313" key="2">
    <source>
        <dbReference type="EnsemblPlants" id="OB04G25840.1"/>
    </source>
</evidence>